<keyword evidence="4" id="KW-1185">Reference proteome</keyword>
<keyword evidence="1 3" id="KW-0378">Hydrolase</keyword>
<proteinExistence type="predicted"/>
<reference key="2">
    <citation type="submission" date="2011-04" db="EMBL/GenBank/DDBJ databases">
        <title>Complete sequence of chromosome of Haliscomenobacter hydrossis DSM 1100.</title>
        <authorList>
            <consortium name="US DOE Joint Genome Institute (JGI-PGF)"/>
            <person name="Lucas S."/>
            <person name="Han J."/>
            <person name="Lapidus A."/>
            <person name="Bruce D."/>
            <person name="Goodwin L."/>
            <person name="Pitluck S."/>
            <person name="Peters L."/>
            <person name="Kyrpides N."/>
            <person name="Mavromatis K."/>
            <person name="Ivanova N."/>
            <person name="Ovchinnikova G."/>
            <person name="Pagani I."/>
            <person name="Daligault H."/>
            <person name="Detter J.C."/>
            <person name="Han C."/>
            <person name="Land M."/>
            <person name="Hauser L."/>
            <person name="Markowitz V."/>
            <person name="Cheng J.-F."/>
            <person name="Hugenholtz P."/>
            <person name="Woyke T."/>
            <person name="Wu D."/>
            <person name="Verbarg S."/>
            <person name="Frueling A."/>
            <person name="Brambilla E."/>
            <person name="Klenk H.-P."/>
            <person name="Eisen J.A."/>
        </authorList>
    </citation>
    <scope>NUCLEOTIDE SEQUENCE</scope>
    <source>
        <strain>DSM 1100</strain>
    </source>
</reference>
<dbReference type="Gene3D" id="3.40.50.1820">
    <property type="entry name" value="alpha/beta hydrolase"/>
    <property type="match status" value="1"/>
</dbReference>
<dbReference type="HOGENOM" id="CLU_072027_0_0_10"/>
<dbReference type="eggNOG" id="COG2267">
    <property type="taxonomic scope" value="Bacteria"/>
</dbReference>
<sequence>MRQFFRKLAIALVRLKINTIALISIKWAGRMALDIFRTPRKGRLREQDRTFLQGAQWETIHAEGLDIQTYLWEGTGPTILLAHGWESNSGRWRTFINVFRKKNYRIVALDAPGHGATSSNRFDAHWYALALKAVAEHFQPAFIVGHSAGGMALMYYLSEFKPAFVRGGVVIAAPCSLRRVLNNFNAVLHLSERAMQGMEIAINDQFGVPVDSFNLYDYAERNKTPGLMMYDACDEVASFAEGQKLAAIWKKSRFEGYNGLGHSMNNKAVAEEMGVFFEGVG</sequence>
<dbReference type="Proteomes" id="UP000008461">
    <property type="component" value="Chromosome"/>
</dbReference>
<dbReference type="GO" id="GO:0016787">
    <property type="term" value="F:hydrolase activity"/>
    <property type="evidence" value="ECO:0007669"/>
    <property type="project" value="UniProtKB-KW"/>
</dbReference>
<gene>
    <name evidence="3" type="ordered locus">Halhy_1899</name>
</gene>
<protein>
    <submittedName>
        <fullName evidence="3">Alpha/beta hydrolase fold protein</fullName>
    </submittedName>
</protein>
<dbReference type="InterPro" id="IPR029058">
    <property type="entry name" value="AB_hydrolase_fold"/>
</dbReference>
<dbReference type="PANTHER" id="PTHR43798:SF31">
    <property type="entry name" value="AB HYDROLASE SUPERFAMILY PROTEIN YCLE"/>
    <property type="match status" value="1"/>
</dbReference>
<evidence type="ECO:0000259" key="2">
    <source>
        <dbReference type="Pfam" id="PF12697"/>
    </source>
</evidence>
<name>F4L5A4_HALH1</name>
<reference evidence="3 4" key="1">
    <citation type="journal article" date="2011" name="Stand. Genomic Sci.">
        <title>Complete genome sequence of Haliscomenobacter hydrossis type strain (O).</title>
        <authorList>
            <consortium name="US DOE Joint Genome Institute (JGI-PGF)"/>
            <person name="Daligault H."/>
            <person name="Lapidus A."/>
            <person name="Zeytun A."/>
            <person name="Nolan M."/>
            <person name="Lucas S."/>
            <person name="Del Rio T.G."/>
            <person name="Tice H."/>
            <person name="Cheng J.F."/>
            <person name="Tapia R."/>
            <person name="Han C."/>
            <person name="Goodwin L."/>
            <person name="Pitluck S."/>
            <person name="Liolios K."/>
            <person name="Pagani I."/>
            <person name="Ivanova N."/>
            <person name="Huntemann M."/>
            <person name="Mavromatis K."/>
            <person name="Mikhailova N."/>
            <person name="Pati A."/>
            <person name="Chen A."/>
            <person name="Palaniappan K."/>
            <person name="Land M."/>
            <person name="Hauser L."/>
            <person name="Brambilla E.M."/>
            <person name="Rohde M."/>
            <person name="Verbarg S."/>
            <person name="Goker M."/>
            <person name="Bristow J."/>
            <person name="Eisen J.A."/>
            <person name="Markowitz V."/>
            <person name="Hugenholtz P."/>
            <person name="Kyrpides N.C."/>
            <person name="Klenk H.P."/>
            <person name="Woyke T."/>
        </authorList>
    </citation>
    <scope>NUCLEOTIDE SEQUENCE [LARGE SCALE GENOMIC DNA]</scope>
    <source>
        <strain evidence="4">ATCC 27775 / DSM 1100 / LMG 10767 / O</strain>
    </source>
</reference>
<dbReference type="STRING" id="760192.Halhy_1899"/>
<dbReference type="AlphaFoldDB" id="F4L5A4"/>
<dbReference type="RefSeq" id="WP_013764337.1">
    <property type="nucleotide sequence ID" value="NC_015510.1"/>
</dbReference>
<dbReference type="SUPFAM" id="SSF53474">
    <property type="entry name" value="alpha/beta-Hydrolases"/>
    <property type="match status" value="1"/>
</dbReference>
<dbReference type="Pfam" id="PF12697">
    <property type="entry name" value="Abhydrolase_6"/>
    <property type="match status" value="1"/>
</dbReference>
<evidence type="ECO:0000313" key="4">
    <source>
        <dbReference type="Proteomes" id="UP000008461"/>
    </source>
</evidence>
<dbReference type="GO" id="GO:0016020">
    <property type="term" value="C:membrane"/>
    <property type="evidence" value="ECO:0007669"/>
    <property type="project" value="TreeGrafter"/>
</dbReference>
<dbReference type="KEGG" id="hhy:Halhy_1899"/>
<evidence type="ECO:0000256" key="1">
    <source>
        <dbReference type="ARBA" id="ARBA00022801"/>
    </source>
</evidence>
<dbReference type="InterPro" id="IPR050266">
    <property type="entry name" value="AB_hydrolase_sf"/>
</dbReference>
<feature type="domain" description="AB hydrolase-1" evidence="2">
    <location>
        <begin position="79"/>
        <end position="188"/>
    </location>
</feature>
<accession>F4L5A4</accession>
<dbReference type="PANTHER" id="PTHR43798">
    <property type="entry name" value="MONOACYLGLYCEROL LIPASE"/>
    <property type="match status" value="1"/>
</dbReference>
<evidence type="ECO:0000313" key="3">
    <source>
        <dbReference type="EMBL" id="AEE49784.1"/>
    </source>
</evidence>
<dbReference type="InterPro" id="IPR000073">
    <property type="entry name" value="AB_hydrolase_1"/>
</dbReference>
<dbReference type="OrthoDB" id="9785847at2"/>
<organism evidence="3 4">
    <name type="scientific">Haliscomenobacter hydrossis (strain ATCC 27775 / DSM 1100 / LMG 10767 / O)</name>
    <dbReference type="NCBI Taxonomy" id="760192"/>
    <lineage>
        <taxon>Bacteria</taxon>
        <taxon>Pseudomonadati</taxon>
        <taxon>Bacteroidota</taxon>
        <taxon>Saprospiria</taxon>
        <taxon>Saprospirales</taxon>
        <taxon>Haliscomenobacteraceae</taxon>
        <taxon>Haliscomenobacter</taxon>
    </lineage>
</organism>
<dbReference type="EMBL" id="CP002691">
    <property type="protein sequence ID" value="AEE49784.1"/>
    <property type="molecule type" value="Genomic_DNA"/>
</dbReference>